<dbReference type="SUPFAM" id="SSF101898">
    <property type="entry name" value="NHL repeat"/>
    <property type="match status" value="1"/>
</dbReference>
<dbReference type="PANTHER" id="PTHR43308">
    <property type="entry name" value="OUTER MEMBRANE PROTEIN ALPHA-RELATED"/>
    <property type="match status" value="1"/>
</dbReference>
<comment type="subcellular location">
    <subcellularLocation>
        <location evidence="1">Cell envelope</location>
    </subcellularLocation>
</comment>
<dbReference type="Gene3D" id="2.160.20.110">
    <property type="match status" value="1"/>
</dbReference>
<keyword evidence="5" id="KW-1185">Reference proteome</keyword>
<dbReference type="InterPro" id="IPR011050">
    <property type="entry name" value="Pectin_lyase_fold/virulence"/>
</dbReference>
<dbReference type="InterPro" id="IPR051465">
    <property type="entry name" value="Cell_Envelope_Struct_Comp"/>
</dbReference>
<protein>
    <submittedName>
        <fullName evidence="4">S-layer homology domain-containing protein</fullName>
    </submittedName>
</protein>
<dbReference type="PANTHER" id="PTHR43308:SF5">
    <property type="entry name" value="S-LAYER PROTEIN _ PEPTIDOGLYCAN ENDO-BETA-N-ACETYLGLUCOSAMINIDASE"/>
    <property type="match status" value="1"/>
</dbReference>
<dbReference type="InterPro" id="IPR013378">
    <property type="entry name" value="InlB-like_B-rpt"/>
</dbReference>
<dbReference type="EMBL" id="JBHSMH010000097">
    <property type="protein sequence ID" value="MFC5471344.1"/>
    <property type="molecule type" value="Genomic_DNA"/>
</dbReference>
<dbReference type="InterPro" id="IPR011432">
    <property type="entry name" value="Shr-like_HID"/>
</dbReference>
<feature type="compositionally biased region" description="Low complexity" evidence="2">
    <location>
        <begin position="1057"/>
        <end position="1066"/>
    </location>
</feature>
<dbReference type="InterPro" id="IPR001119">
    <property type="entry name" value="SLH_dom"/>
</dbReference>
<name>A0ABW0LZN3_9BACL</name>
<evidence type="ECO:0000256" key="2">
    <source>
        <dbReference type="SAM" id="MobiDB-lite"/>
    </source>
</evidence>
<dbReference type="RefSeq" id="WP_209744494.1">
    <property type="nucleotide sequence ID" value="NZ_JBHSMH010000097.1"/>
</dbReference>
<comment type="caution">
    <text evidence="4">The sequence shown here is derived from an EMBL/GenBank/DDBJ whole genome shotgun (WGS) entry which is preliminary data.</text>
</comment>
<dbReference type="Gene3D" id="2.60.40.4270">
    <property type="entry name" value="Listeria-Bacteroides repeat domain"/>
    <property type="match status" value="1"/>
</dbReference>
<dbReference type="PROSITE" id="PS51272">
    <property type="entry name" value="SLH"/>
    <property type="match status" value="3"/>
</dbReference>
<dbReference type="Pfam" id="PF12733">
    <property type="entry name" value="Cadherin-like"/>
    <property type="match status" value="2"/>
</dbReference>
<dbReference type="InterPro" id="IPR042229">
    <property type="entry name" value="Listeria/Bacterioides_rpt_sf"/>
</dbReference>
<gene>
    <name evidence="4" type="ORF">ACFPPD_21890</name>
</gene>
<dbReference type="SUPFAM" id="SSF51126">
    <property type="entry name" value="Pectin lyase-like"/>
    <property type="match status" value="1"/>
</dbReference>
<dbReference type="Pfam" id="PF00395">
    <property type="entry name" value="SLH"/>
    <property type="match status" value="3"/>
</dbReference>
<proteinExistence type="predicted"/>
<evidence type="ECO:0000256" key="1">
    <source>
        <dbReference type="ARBA" id="ARBA00004196"/>
    </source>
</evidence>
<sequence>MRIKGTKVVAMILAMLLVIGGIPGLLVPGGGKAYAAVQSWQAVGYAGFSAGGVTSVSMQVYNGTPYVAYADWGNSGKATVMKYDSVNGWETVGNAGFSAGRVDYVSIQVYNGTPYVAYQDGGNGYKVTVKKYDSGSSAWVTVGSAGFSEGQAEYISLSIATDGTPYVAYSNTVMKYDSGSSAWVTVGSAVFSASWADYISLSIATDGTPYVAYMDGANSGKATVKKYDSVSSAWVTVGSAGFSAGLAEYISLSIATDGTPYVAYMDRANSSKATVKKYDSVSSAWVTVGSAGFSAGQADYMSLSIATDGTPYVAYRDWGNSYKATVMKYDSGSSAWVTVGSAGFSKGQAEYISLSIATDGTPYVAYRDGGNSNKATVMQFNTFLVSPGLTADTTDTDQMHDIEITFADDAAWRAAITKVKANTTSVLMAAGTDYTLSEGKLTIRAGVLDKGNHTISIKATGYTDATVVQDVSHIYTGEGSGAASDPYQIATAGQLNEVRYFLDSGLYYKLTADIDLSGYQAGEGWLPIGDWNTSFQGNMDGNGFKITGLTINRPNTDDPIGLFGWAENANLSNMKLENVTITGGDNVGGLVGESDNGLISNSYVTGSVSGTNYVGGLIGYNYYTTISNSYAAATVSSGGERVGGLVGESHNGLISNSYVTGSVSGTSYVGGLIGENHTTISNSYAAASVSSGDANVGGLVGENTATISNSFYDMGTTGQSDTGKGEPKSTGEMNTQTTYSGWDFDTVWGINSETNGGYPFLLNLMTFTVTYNANDAASGSAPVDSMAYKLGAMVAIADGGSLAKTGYTFAGWNTEAVGSGTSYAAGATLTMGTSDVTLYAQWLSNNALLSSLAVDQAALSPVFSSTHPNYSVDVANAVTSLNFSLAKTDPIQTLTVTGADFVSVTDSVYSYSASNLIVGSNLIQILVTAEDGTQNPYQLTVNRETAASSNANLSGLTLSSGTLSPVFASGTTSYTSIVANSVSSLSVTASVYDSHATMTVNGTAVASGQASGAINLNVGSNLITTIVTAQDGTTKAYTVTVTRAAASTTGGGGGGTTSDKVTSTDGKLTLPAGRTGEVSLNDEVTVSIPADATRRDLRITIEKLAETQNIQMSTGALVSAAYEILKNFPENFSNPVTLAFTFDPSSLKGNQKPVVFYYDEAKKEWVKVGGKVNGNKITVDVDHFTKFAVLAVDEAADVPTTDTTTDVNFSDISGHWAEANIKQAVSDGIVSGYLDGTFKPGKTVTRAEFAVMLMNTLKPQEAGAELTFTDSAKIGVWAQKAVAQAVQAGIIKGYKDGSFRPNAEITRTEMAAMIANALKLSIESTDVTGFADDKDIPSWAKGAVAAIKKLGLMEGTGTNQFNPNAQATRAEAVTVLLKMLAQQSK</sequence>
<dbReference type="Pfam" id="PF07581">
    <property type="entry name" value="Glug"/>
    <property type="match status" value="3"/>
</dbReference>
<dbReference type="Proteomes" id="UP001596105">
    <property type="component" value="Unassembled WGS sequence"/>
</dbReference>
<dbReference type="InterPro" id="IPR011493">
    <property type="entry name" value="GLUG"/>
</dbReference>
<accession>A0ABW0LZN3</accession>
<evidence type="ECO:0000313" key="5">
    <source>
        <dbReference type="Proteomes" id="UP001596105"/>
    </source>
</evidence>
<feature type="domain" description="SLH" evidence="3">
    <location>
        <begin position="1265"/>
        <end position="1328"/>
    </location>
</feature>
<organism evidence="4 5">
    <name type="scientific">Cohnella suwonensis</name>
    <dbReference type="NCBI Taxonomy" id="696072"/>
    <lineage>
        <taxon>Bacteria</taxon>
        <taxon>Bacillati</taxon>
        <taxon>Bacillota</taxon>
        <taxon>Bacilli</taxon>
        <taxon>Bacillales</taxon>
        <taxon>Paenibacillaceae</taxon>
        <taxon>Cohnella</taxon>
    </lineage>
</organism>
<feature type="region of interest" description="Disordered" evidence="2">
    <location>
        <begin position="1046"/>
        <end position="1066"/>
    </location>
</feature>
<feature type="domain" description="SLH" evidence="3">
    <location>
        <begin position="1204"/>
        <end position="1264"/>
    </location>
</feature>
<evidence type="ECO:0000259" key="3">
    <source>
        <dbReference type="PROSITE" id="PS51272"/>
    </source>
</evidence>
<reference evidence="5" key="1">
    <citation type="journal article" date="2019" name="Int. J. Syst. Evol. Microbiol.">
        <title>The Global Catalogue of Microorganisms (GCM) 10K type strain sequencing project: providing services to taxonomists for standard genome sequencing and annotation.</title>
        <authorList>
            <consortium name="The Broad Institute Genomics Platform"/>
            <consortium name="The Broad Institute Genome Sequencing Center for Infectious Disease"/>
            <person name="Wu L."/>
            <person name="Ma J."/>
        </authorList>
    </citation>
    <scope>NUCLEOTIDE SEQUENCE [LARGE SCALE GENOMIC DNA]</scope>
    <source>
        <strain evidence="5">CCUG 57113</strain>
    </source>
</reference>
<dbReference type="Pfam" id="PF07550">
    <property type="entry name" value="Shr-like_HID"/>
    <property type="match status" value="1"/>
</dbReference>
<evidence type="ECO:0000313" key="4">
    <source>
        <dbReference type="EMBL" id="MFC5471344.1"/>
    </source>
</evidence>
<dbReference type="InterPro" id="IPR025883">
    <property type="entry name" value="Cadherin-like_domain"/>
</dbReference>
<dbReference type="Pfam" id="PF09479">
    <property type="entry name" value="Flg_new"/>
    <property type="match status" value="1"/>
</dbReference>
<feature type="domain" description="SLH" evidence="3">
    <location>
        <begin position="1330"/>
        <end position="1385"/>
    </location>
</feature>
<dbReference type="NCBIfam" id="TIGR02543">
    <property type="entry name" value="List_Bact_rpt"/>
    <property type="match status" value="1"/>
</dbReference>